<gene>
    <name evidence="2" type="ORF">GCM10008013_39470</name>
</gene>
<proteinExistence type="predicted"/>
<dbReference type="Gene3D" id="3.90.550.10">
    <property type="entry name" value="Spore Coat Polysaccharide Biosynthesis Protein SpsA, Chain A"/>
    <property type="match status" value="1"/>
</dbReference>
<dbReference type="InterPro" id="IPR029044">
    <property type="entry name" value="Nucleotide-diphossugar_trans"/>
</dbReference>
<organism evidence="2 3">
    <name type="scientific">Paenibacillus segetis</name>
    <dbReference type="NCBI Taxonomy" id="1325360"/>
    <lineage>
        <taxon>Bacteria</taxon>
        <taxon>Bacillati</taxon>
        <taxon>Bacillota</taxon>
        <taxon>Bacilli</taxon>
        <taxon>Bacillales</taxon>
        <taxon>Paenibacillaceae</taxon>
        <taxon>Paenibacillus</taxon>
    </lineage>
</organism>
<reference evidence="3" key="1">
    <citation type="journal article" date="2019" name="Int. J. Syst. Evol. Microbiol.">
        <title>The Global Catalogue of Microorganisms (GCM) 10K type strain sequencing project: providing services to taxonomists for standard genome sequencing and annotation.</title>
        <authorList>
            <consortium name="The Broad Institute Genomics Platform"/>
            <consortium name="The Broad Institute Genome Sequencing Center for Infectious Disease"/>
            <person name="Wu L."/>
            <person name="Ma J."/>
        </authorList>
    </citation>
    <scope>NUCLEOTIDE SEQUENCE [LARGE SCALE GENOMIC DNA]</scope>
    <source>
        <strain evidence="3">CGMCC 1.12769</strain>
    </source>
</reference>
<dbReference type="PANTHER" id="PTHR42883:SF2">
    <property type="entry name" value="THYMIDYLYLTRANSFERASE"/>
    <property type="match status" value="1"/>
</dbReference>
<evidence type="ECO:0000313" key="2">
    <source>
        <dbReference type="EMBL" id="GGH33989.1"/>
    </source>
</evidence>
<dbReference type="Proteomes" id="UP000659344">
    <property type="component" value="Unassembled WGS sequence"/>
</dbReference>
<evidence type="ECO:0000313" key="3">
    <source>
        <dbReference type="Proteomes" id="UP000659344"/>
    </source>
</evidence>
<dbReference type="EMBL" id="BMFT01000003">
    <property type="protein sequence ID" value="GGH33989.1"/>
    <property type="molecule type" value="Genomic_DNA"/>
</dbReference>
<feature type="domain" description="Nucleotidyl transferase" evidence="1">
    <location>
        <begin position="2"/>
        <end position="226"/>
    </location>
</feature>
<dbReference type="PANTHER" id="PTHR42883">
    <property type="entry name" value="GLUCOSE-1-PHOSPHATE THYMIDYLTRANSFERASE"/>
    <property type="match status" value="1"/>
</dbReference>
<dbReference type="SUPFAM" id="SSF53448">
    <property type="entry name" value="Nucleotide-diphospho-sugar transferases"/>
    <property type="match status" value="1"/>
</dbReference>
<protein>
    <submittedName>
        <fullName evidence="2">Glucose-1-phosphate thymidylyltransferase</fullName>
    </submittedName>
</protein>
<keyword evidence="3" id="KW-1185">Reference proteome</keyword>
<comment type="caution">
    <text evidence="2">The sequence shown here is derived from an EMBL/GenBank/DDBJ whole genome shotgun (WGS) entry which is preliminary data.</text>
</comment>
<dbReference type="Gene3D" id="2.160.10.10">
    <property type="entry name" value="Hexapeptide repeat proteins"/>
    <property type="match status" value="1"/>
</dbReference>
<name>A0ABQ1YR98_9BACL</name>
<dbReference type="RefSeq" id="WP_188541597.1">
    <property type="nucleotide sequence ID" value="NZ_BMFT01000003.1"/>
</dbReference>
<dbReference type="Pfam" id="PF00483">
    <property type="entry name" value="NTP_transferase"/>
    <property type="match status" value="1"/>
</dbReference>
<evidence type="ECO:0000259" key="1">
    <source>
        <dbReference type="Pfam" id="PF00483"/>
    </source>
</evidence>
<dbReference type="InterPro" id="IPR005835">
    <property type="entry name" value="NTP_transferase_dom"/>
</dbReference>
<sequence length="323" mass="36246">MKGIILCAGRGTRLKPITDSIPKTLLPIANKTILDRCIDQLFDVGIHEIAVVINPSQHQIVEHLQQHPSQKNISILYQEKALGILHAMFQAQSFIGKDDFVMLLGDNVFSGSLLPLIQSFHGNQGAIYLSKVKNPQEYGIAEVKENQIISLEEKPKSPKSNLAVIGVYVFHSTIFETQKVIGLSPRGEYEITDAIQWLINQGYPVAFTITDEWFMDVGTPERWLLSNLKLLEMELGTKINVSDGTWIENCTLIGPVIIGEKCRLTNTIIGPYVSIQDGSELYNCVIENSIVGNNVNLREETIHHSIFVYNNRFEVRHGGRHND</sequence>
<accession>A0ABQ1YR98</accession>